<dbReference type="Proteomes" id="UP000823619">
    <property type="component" value="Unassembled WGS sequence"/>
</dbReference>
<name>A0A9D9EJ05_9BACT</name>
<evidence type="ECO:0000256" key="6">
    <source>
        <dbReference type="ARBA" id="ARBA00023186"/>
    </source>
</evidence>
<keyword evidence="6" id="KW-0143">Chaperone</keyword>
<dbReference type="SUPFAM" id="SSF54534">
    <property type="entry name" value="FKBP-like"/>
    <property type="match status" value="1"/>
</dbReference>
<evidence type="ECO:0000256" key="2">
    <source>
        <dbReference type="ARBA" id="ARBA00004496"/>
    </source>
</evidence>
<dbReference type="EMBL" id="JADIMO010000133">
    <property type="protein sequence ID" value="MBO8446034.1"/>
    <property type="molecule type" value="Genomic_DNA"/>
</dbReference>
<feature type="domain" description="PPIase FKBP-type" evidence="11">
    <location>
        <begin position="6"/>
        <end position="94"/>
    </location>
</feature>
<dbReference type="Pfam" id="PF00254">
    <property type="entry name" value="FKBP_C"/>
    <property type="match status" value="1"/>
</dbReference>
<reference evidence="12" key="2">
    <citation type="journal article" date="2021" name="PeerJ">
        <title>Extensive microbial diversity within the chicken gut microbiome revealed by metagenomics and culture.</title>
        <authorList>
            <person name="Gilroy R."/>
            <person name="Ravi A."/>
            <person name="Getino M."/>
            <person name="Pursley I."/>
            <person name="Horton D.L."/>
            <person name="Alikhan N.F."/>
            <person name="Baker D."/>
            <person name="Gharbi K."/>
            <person name="Hall N."/>
            <person name="Watson M."/>
            <person name="Adriaenssens E.M."/>
            <person name="Foster-Nyarko E."/>
            <person name="Jarju S."/>
            <person name="Secka A."/>
            <person name="Antonio M."/>
            <person name="Oren A."/>
            <person name="Chaudhuri R.R."/>
            <person name="La Ragione R."/>
            <person name="Hildebrand F."/>
            <person name="Pallen M.J."/>
        </authorList>
    </citation>
    <scope>NUCLEOTIDE SEQUENCE</scope>
    <source>
        <strain evidence="12">D5-748</strain>
    </source>
</reference>
<comment type="subcellular location">
    <subcellularLocation>
        <location evidence="2">Cytoplasm</location>
    </subcellularLocation>
</comment>
<comment type="catalytic activity">
    <reaction evidence="1 9 10">
        <text>[protein]-peptidylproline (omega=180) = [protein]-peptidylproline (omega=0)</text>
        <dbReference type="Rhea" id="RHEA:16237"/>
        <dbReference type="Rhea" id="RHEA-COMP:10747"/>
        <dbReference type="Rhea" id="RHEA-COMP:10748"/>
        <dbReference type="ChEBI" id="CHEBI:83833"/>
        <dbReference type="ChEBI" id="CHEBI:83834"/>
        <dbReference type="EC" id="5.2.1.8"/>
    </reaction>
</comment>
<reference evidence="12" key="1">
    <citation type="submission" date="2020-10" db="EMBL/GenBank/DDBJ databases">
        <authorList>
            <person name="Gilroy R."/>
        </authorList>
    </citation>
    <scope>NUCLEOTIDE SEQUENCE</scope>
    <source>
        <strain evidence="12">D5-748</strain>
    </source>
</reference>
<evidence type="ECO:0000256" key="4">
    <source>
        <dbReference type="ARBA" id="ARBA00022490"/>
    </source>
</evidence>
<keyword evidence="5 9" id="KW-0697">Rotamase</keyword>
<keyword evidence="4" id="KW-0963">Cytoplasm</keyword>
<dbReference type="PROSITE" id="PS50059">
    <property type="entry name" value="FKBP_PPIASE"/>
    <property type="match status" value="1"/>
</dbReference>
<gene>
    <name evidence="12" type="ORF">IAC23_10160</name>
</gene>
<evidence type="ECO:0000259" key="11">
    <source>
        <dbReference type="PROSITE" id="PS50059"/>
    </source>
</evidence>
<dbReference type="AlphaFoldDB" id="A0A9D9EJ05"/>
<proteinExistence type="inferred from homology"/>
<evidence type="ECO:0000256" key="10">
    <source>
        <dbReference type="RuleBase" id="RU003915"/>
    </source>
</evidence>
<evidence type="ECO:0000256" key="9">
    <source>
        <dbReference type="PROSITE-ProRule" id="PRU00277"/>
    </source>
</evidence>
<comment type="caution">
    <text evidence="12">The sequence shown here is derived from an EMBL/GenBank/DDBJ whole genome shotgun (WGS) entry which is preliminary data.</text>
</comment>
<evidence type="ECO:0000313" key="13">
    <source>
        <dbReference type="Proteomes" id="UP000823619"/>
    </source>
</evidence>
<dbReference type="Gene3D" id="3.10.50.40">
    <property type="match status" value="1"/>
</dbReference>
<dbReference type="PANTHER" id="PTHR47861">
    <property type="entry name" value="FKBP-TYPE PEPTIDYL-PROLYL CIS-TRANS ISOMERASE SLYD"/>
    <property type="match status" value="1"/>
</dbReference>
<dbReference type="GO" id="GO:0003755">
    <property type="term" value="F:peptidyl-prolyl cis-trans isomerase activity"/>
    <property type="evidence" value="ECO:0007669"/>
    <property type="project" value="UniProtKB-UniRule"/>
</dbReference>
<keyword evidence="7 9" id="KW-0413">Isomerase</keyword>
<dbReference type="GO" id="GO:0005737">
    <property type="term" value="C:cytoplasm"/>
    <property type="evidence" value="ECO:0007669"/>
    <property type="project" value="UniProtKB-SubCell"/>
</dbReference>
<evidence type="ECO:0000256" key="1">
    <source>
        <dbReference type="ARBA" id="ARBA00000971"/>
    </source>
</evidence>
<dbReference type="GO" id="GO:0042026">
    <property type="term" value="P:protein refolding"/>
    <property type="evidence" value="ECO:0007669"/>
    <property type="project" value="UniProtKB-ARBA"/>
</dbReference>
<organism evidence="12 13">
    <name type="scientific">Candidatus Cryptobacteroides merdavium</name>
    <dbReference type="NCBI Taxonomy" id="2840769"/>
    <lineage>
        <taxon>Bacteria</taxon>
        <taxon>Pseudomonadati</taxon>
        <taxon>Bacteroidota</taxon>
        <taxon>Bacteroidia</taxon>
        <taxon>Bacteroidales</taxon>
        <taxon>Candidatus Cryptobacteroides</taxon>
    </lineage>
</organism>
<evidence type="ECO:0000256" key="7">
    <source>
        <dbReference type="ARBA" id="ARBA00023235"/>
    </source>
</evidence>
<comment type="similarity">
    <text evidence="3 10">Belongs to the FKBP-type PPIase family.</text>
</comment>
<dbReference type="InterPro" id="IPR046357">
    <property type="entry name" value="PPIase_dom_sf"/>
</dbReference>
<comment type="function">
    <text evidence="8">Also involved in hydrogenase metallocenter assembly, probably by participating in the nickel insertion step. This function in hydrogenase biosynthesis requires chaperone activity and the presence of the metal-binding domain, but not PPIase activity.</text>
</comment>
<evidence type="ECO:0000256" key="3">
    <source>
        <dbReference type="ARBA" id="ARBA00006577"/>
    </source>
</evidence>
<accession>A0A9D9EJ05</accession>
<evidence type="ECO:0000313" key="12">
    <source>
        <dbReference type="EMBL" id="MBO8446034.1"/>
    </source>
</evidence>
<dbReference type="EC" id="5.2.1.8" evidence="10"/>
<dbReference type="PANTHER" id="PTHR47861:SF3">
    <property type="entry name" value="FKBP-TYPE PEPTIDYL-PROLYL CIS-TRANS ISOMERASE SLYD"/>
    <property type="match status" value="1"/>
</dbReference>
<sequence length="235" mass="24847">MKIEDNKVVELCYELEVDGEIVDRTTREKPLDYIHGTRSLLDKFEANIAGLEPGSRFEFTLAPAEGYGEIDPDRIIELPKEAFAVNGVVQENLLVPGTTIPMLNGKGGVVPGKVLEVHENSVTMDLNSPMAGKTLNFSGEILTVRDATEKELKEGLHGEYVHTCCCGGHEGGCHGHGEGHENGGCGGGHCHGGHHEDGGCCGHGDGHGEGHCHEGGCHGEGHGHDHGEGCCGKCD</sequence>
<protein>
    <recommendedName>
        <fullName evidence="10">Peptidyl-prolyl cis-trans isomerase</fullName>
        <ecNumber evidence="10">5.2.1.8</ecNumber>
    </recommendedName>
</protein>
<dbReference type="InterPro" id="IPR001179">
    <property type="entry name" value="PPIase_FKBP_dom"/>
</dbReference>
<evidence type="ECO:0000256" key="5">
    <source>
        <dbReference type="ARBA" id="ARBA00023110"/>
    </source>
</evidence>
<evidence type="ECO:0000256" key="8">
    <source>
        <dbReference type="ARBA" id="ARBA00037071"/>
    </source>
</evidence>